<dbReference type="EMBL" id="JBBPBK010000006">
    <property type="protein sequence ID" value="KAK9283959.1"/>
    <property type="molecule type" value="Genomic_DNA"/>
</dbReference>
<sequence>MARESSDPTVVGSSIALLQERFRRLERVRERREEKEVLELFSEPERINPSYPTTMSFEPPKLSFLPPKPPPLQDSLSLGLNSLTKHADFRAIKTTPLINLRSTTGAAIVSMRTSNSYENSDVDTSLHL</sequence>
<keyword evidence="2" id="KW-1185">Reference proteome</keyword>
<gene>
    <name evidence="1" type="ORF">L1049_012217</name>
</gene>
<dbReference type="Proteomes" id="UP001415857">
    <property type="component" value="Unassembled WGS sequence"/>
</dbReference>
<proteinExistence type="predicted"/>
<accession>A0AAP0WXI7</accession>
<dbReference type="PANTHER" id="PTHR34570:SF20">
    <property type="entry name" value="MYB-CC TYPE TRANSCRIPTION FACTOR LHEQLE-CONTAINING DOMAIN-CONTAINING PROTEIN"/>
    <property type="match status" value="1"/>
</dbReference>
<dbReference type="PANTHER" id="PTHR34570">
    <property type="entry name" value="OS03G0593100 PROTEIN"/>
    <property type="match status" value="1"/>
</dbReference>
<reference evidence="1 2" key="1">
    <citation type="journal article" date="2024" name="Plant J.">
        <title>Genome sequences and population genomics reveal climatic adaptation and genomic divergence between two closely related sweetgum species.</title>
        <authorList>
            <person name="Xu W.Q."/>
            <person name="Ren C.Q."/>
            <person name="Zhang X.Y."/>
            <person name="Comes H.P."/>
            <person name="Liu X.H."/>
            <person name="Li Y.G."/>
            <person name="Kettle C.J."/>
            <person name="Jalonen R."/>
            <person name="Gaisberger H."/>
            <person name="Ma Y.Z."/>
            <person name="Qiu Y.X."/>
        </authorList>
    </citation>
    <scope>NUCLEOTIDE SEQUENCE [LARGE SCALE GENOMIC DNA]</scope>
    <source>
        <strain evidence="1">Hangzhou</strain>
    </source>
</reference>
<dbReference type="AlphaFoldDB" id="A0AAP0WXI7"/>
<evidence type="ECO:0000313" key="2">
    <source>
        <dbReference type="Proteomes" id="UP001415857"/>
    </source>
</evidence>
<protein>
    <submittedName>
        <fullName evidence="1">Uncharacterized protein</fullName>
    </submittedName>
</protein>
<evidence type="ECO:0000313" key="1">
    <source>
        <dbReference type="EMBL" id="KAK9283959.1"/>
    </source>
</evidence>
<name>A0AAP0WXI7_LIQFO</name>
<comment type="caution">
    <text evidence="1">The sequence shown here is derived from an EMBL/GenBank/DDBJ whole genome shotgun (WGS) entry which is preliminary data.</text>
</comment>
<organism evidence="1 2">
    <name type="scientific">Liquidambar formosana</name>
    <name type="common">Formosan gum</name>
    <dbReference type="NCBI Taxonomy" id="63359"/>
    <lineage>
        <taxon>Eukaryota</taxon>
        <taxon>Viridiplantae</taxon>
        <taxon>Streptophyta</taxon>
        <taxon>Embryophyta</taxon>
        <taxon>Tracheophyta</taxon>
        <taxon>Spermatophyta</taxon>
        <taxon>Magnoliopsida</taxon>
        <taxon>eudicotyledons</taxon>
        <taxon>Gunneridae</taxon>
        <taxon>Pentapetalae</taxon>
        <taxon>Saxifragales</taxon>
        <taxon>Altingiaceae</taxon>
        <taxon>Liquidambar</taxon>
    </lineage>
</organism>